<accession>A0A0A5G733</accession>
<dbReference type="STRING" id="1385512.N784_03395"/>
<dbReference type="OrthoDB" id="2427395at2"/>
<evidence type="ECO:0008006" key="3">
    <source>
        <dbReference type="Google" id="ProtNLM"/>
    </source>
</evidence>
<dbReference type="Proteomes" id="UP000030401">
    <property type="component" value="Unassembled WGS sequence"/>
</dbReference>
<proteinExistence type="predicted"/>
<keyword evidence="2" id="KW-1185">Reference proteome</keyword>
<dbReference type="InterPro" id="IPR025573">
    <property type="entry name" value="YwpF"/>
</dbReference>
<organism evidence="1 2">
    <name type="scientific">Pontibacillus litoralis JSM 072002</name>
    <dbReference type="NCBI Taxonomy" id="1385512"/>
    <lineage>
        <taxon>Bacteria</taxon>
        <taxon>Bacillati</taxon>
        <taxon>Bacillota</taxon>
        <taxon>Bacilli</taxon>
        <taxon>Bacillales</taxon>
        <taxon>Bacillaceae</taxon>
        <taxon>Pontibacillus</taxon>
    </lineage>
</organism>
<dbReference type="EMBL" id="AVPG01000010">
    <property type="protein sequence ID" value="KGX86910.1"/>
    <property type="molecule type" value="Genomic_DNA"/>
</dbReference>
<sequence length="142" mass="16166">MKTFKLVGLKVVKEEEQELVKNDILLKDGLIINREDDANTWLLEAYIPSEQMNFFESHREERDNIVLEATITKPSNQPAMLLMKIMSINTIGEDGNIVFLGTIVNQKKVQAESLLKKLMDDGLQGEQLLQAFKVAVEEEMSN</sequence>
<evidence type="ECO:0000313" key="1">
    <source>
        <dbReference type="EMBL" id="KGX86910.1"/>
    </source>
</evidence>
<protein>
    <recommendedName>
        <fullName evidence="3">YwpF</fullName>
    </recommendedName>
</protein>
<dbReference type="Pfam" id="PF14183">
    <property type="entry name" value="YwpF"/>
    <property type="match status" value="1"/>
</dbReference>
<evidence type="ECO:0000313" key="2">
    <source>
        <dbReference type="Proteomes" id="UP000030401"/>
    </source>
</evidence>
<reference evidence="1 2" key="1">
    <citation type="submission" date="2013-08" db="EMBL/GenBank/DDBJ databases">
        <authorList>
            <person name="Huang J."/>
            <person name="Wang G."/>
        </authorList>
    </citation>
    <scope>NUCLEOTIDE SEQUENCE [LARGE SCALE GENOMIC DNA]</scope>
    <source>
        <strain evidence="1 2">JSM 072002</strain>
    </source>
</reference>
<gene>
    <name evidence="1" type="ORF">N784_03395</name>
</gene>
<comment type="caution">
    <text evidence="1">The sequence shown here is derived from an EMBL/GenBank/DDBJ whole genome shotgun (WGS) entry which is preliminary data.</text>
</comment>
<dbReference type="eggNOG" id="ENOG5032YSB">
    <property type="taxonomic scope" value="Bacteria"/>
</dbReference>
<name>A0A0A5G733_9BACI</name>
<dbReference type="AlphaFoldDB" id="A0A0A5G733"/>
<dbReference type="RefSeq" id="WP_036834044.1">
    <property type="nucleotide sequence ID" value="NZ_AVPG01000010.1"/>
</dbReference>